<organism evidence="1 2">
    <name type="scientific">Hibiscus sabdariffa</name>
    <name type="common">roselle</name>
    <dbReference type="NCBI Taxonomy" id="183260"/>
    <lineage>
        <taxon>Eukaryota</taxon>
        <taxon>Viridiplantae</taxon>
        <taxon>Streptophyta</taxon>
        <taxon>Embryophyta</taxon>
        <taxon>Tracheophyta</taxon>
        <taxon>Spermatophyta</taxon>
        <taxon>Magnoliopsida</taxon>
        <taxon>eudicotyledons</taxon>
        <taxon>Gunneridae</taxon>
        <taxon>Pentapetalae</taxon>
        <taxon>rosids</taxon>
        <taxon>malvids</taxon>
        <taxon>Malvales</taxon>
        <taxon>Malvaceae</taxon>
        <taxon>Malvoideae</taxon>
        <taxon>Hibiscus</taxon>
    </lineage>
</organism>
<evidence type="ECO:0000313" key="2">
    <source>
        <dbReference type="Proteomes" id="UP001472677"/>
    </source>
</evidence>
<dbReference type="Proteomes" id="UP001472677">
    <property type="component" value="Unassembled WGS sequence"/>
</dbReference>
<reference evidence="1 2" key="1">
    <citation type="journal article" date="2024" name="G3 (Bethesda)">
        <title>Genome assembly of Hibiscus sabdariffa L. provides insights into metabolisms of medicinal natural products.</title>
        <authorList>
            <person name="Kim T."/>
        </authorList>
    </citation>
    <scope>NUCLEOTIDE SEQUENCE [LARGE SCALE GENOMIC DNA]</scope>
    <source>
        <strain evidence="1">TK-2024</strain>
        <tissue evidence="1">Old leaves</tissue>
    </source>
</reference>
<comment type="caution">
    <text evidence="1">The sequence shown here is derived from an EMBL/GenBank/DDBJ whole genome shotgun (WGS) entry which is preliminary data.</text>
</comment>
<protein>
    <submittedName>
        <fullName evidence="1">Uncharacterized protein</fullName>
    </submittedName>
</protein>
<proteinExistence type="predicted"/>
<dbReference type="EMBL" id="JBBPBM010000080">
    <property type="protein sequence ID" value="KAK8510871.1"/>
    <property type="molecule type" value="Genomic_DNA"/>
</dbReference>
<name>A0ABR2BUV9_9ROSI</name>
<evidence type="ECO:0000313" key="1">
    <source>
        <dbReference type="EMBL" id="KAK8510871.1"/>
    </source>
</evidence>
<gene>
    <name evidence="1" type="ORF">V6N12_036785</name>
</gene>
<accession>A0ABR2BUV9</accession>
<sequence>MWRSMTSRSKQLVAQGFRASQTNQVLSKTLENEDPELDFIVGIETNDVQVFPFEGLTGDETQMDSSVLRDSQNDMEEEIEACEINVNKLENVMSLLQSKVDGSLESSLNATDLEKICLGSLNG</sequence>
<keyword evidence="2" id="KW-1185">Reference proteome</keyword>